<name>A0ACC5XTG0_PANGG</name>
<gene>
    <name evidence="1" type="ORF">PGIGA_G00162770</name>
</gene>
<comment type="caution">
    <text evidence="1">The sequence shown here is derived from an EMBL/GenBank/DDBJ whole genome shotgun (WGS) entry which is preliminary data.</text>
</comment>
<reference evidence="1 2" key="1">
    <citation type="journal article" date="2022" name="bioRxiv">
        <title>An ancient truncated duplication of the anti-Mullerian hormone receptor type 2 gene is a potential conserved master sex determinant in the Pangasiidae catfish family.</title>
        <authorList>
            <person name="Wen M."/>
            <person name="Pan Q."/>
            <person name="Jouanno E."/>
            <person name="Montfort J."/>
            <person name="Zahm M."/>
            <person name="Cabau C."/>
            <person name="Klopp C."/>
            <person name="Iampietro C."/>
            <person name="Roques C."/>
            <person name="Bouchez O."/>
            <person name="Castinel A."/>
            <person name="Donnadieu C."/>
            <person name="Parrinello H."/>
            <person name="Poncet C."/>
            <person name="Belmonte E."/>
            <person name="Gautier V."/>
            <person name="Avarre J.-C."/>
            <person name="Dugue R."/>
            <person name="Gustiano R."/>
            <person name="Ha T.T.T."/>
            <person name="Campet M."/>
            <person name="Sriphairoj K."/>
            <person name="Ribolli J."/>
            <person name="de Almeida F.L."/>
            <person name="Desvignes T."/>
            <person name="Postlethwait J.H."/>
            <person name="Bucao C.F."/>
            <person name="Robinson-Rechavi M."/>
            <person name="Bobe J."/>
            <person name="Herpin A."/>
            <person name="Guiguen Y."/>
        </authorList>
    </citation>
    <scope>NUCLEOTIDE SEQUENCE [LARGE SCALE GENOMIC DNA]</scope>
    <source>
        <strain evidence="1">YG-Dec2019</strain>
    </source>
</reference>
<accession>A0ACC5XTG0</accession>
<keyword evidence="2" id="KW-1185">Reference proteome</keyword>
<protein>
    <submittedName>
        <fullName evidence="1">Uncharacterized protein</fullName>
    </submittedName>
</protein>
<dbReference type="Proteomes" id="UP000829447">
    <property type="component" value="Linkage Group LG26"/>
</dbReference>
<evidence type="ECO:0000313" key="2">
    <source>
        <dbReference type="Proteomes" id="UP000829447"/>
    </source>
</evidence>
<sequence length="172" mass="19810">MTVAYKYMDVAKLFLVNVLNMEMTYSTTSCIHTSYNNEMNIIIRKISVTLNKTSLWPSGSSVLWKPGLVFWAFLFFFFSVPDLDELFCTDFCYLHVLQLVLLCFRFSAFYNFMLGIGQFVTSYDISVMVVGFRGEGCYGGRKQHFSLRIFVEFFFCLGLFISACCVICCGNH</sequence>
<evidence type="ECO:0000313" key="1">
    <source>
        <dbReference type="EMBL" id="MCI4393870.1"/>
    </source>
</evidence>
<dbReference type="EMBL" id="CM040479">
    <property type="protein sequence ID" value="MCI4393870.1"/>
    <property type="molecule type" value="Genomic_DNA"/>
</dbReference>
<organism evidence="1 2">
    <name type="scientific">Pangasianodon gigas</name>
    <name type="common">Mekong giant catfish</name>
    <name type="synonym">Pangasius gigas</name>
    <dbReference type="NCBI Taxonomy" id="30993"/>
    <lineage>
        <taxon>Eukaryota</taxon>
        <taxon>Metazoa</taxon>
        <taxon>Chordata</taxon>
        <taxon>Craniata</taxon>
        <taxon>Vertebrata</taxon>
        <taxon>Euteleostomi</taxon>
        <taxon>Actinopterygii</taxon>
        <taxon>Neopterygii</taxon>
        <taxon>Teleostei</taxon>
        <taxon>Ostariophysi</taxon>
        <taxon>Siluriformes</taxon>
        <taxon>Pangasiidae</taxon>
        <taxon>Pangasianodon</taxon>
    </lineage>
</organism>
<proteinExistence type="predicted"/>